<reference evidence="1 2" key="1">
    <citation type="journal article" date="2021" name="Genome Biol.">
        <title>AFLAP: assembly-free linkage analysis pipeline using k-mers from genome sequencing data.</title>
        <authorList>
            <person name="Fletcher K."/>
            <person name="Zhang L."/>
            <person name="Gil J."/>
            <person name="Han R."/>
            <person name="Cavanaugh K."/>
            <person name="Michelmore R."/>
        </authorList>
    </citation>
    <scope>NUCLEOTIDE SEQUENCE [LARGE SCALE GENOMIC DNA]</scope>
    <source>
        <strain evidence="1 2">SF5</strain>
    </source>
</reference>
<keyword evidence="2" id="KW-1185">Reference proteome</keyword>
<evidence type="ECO:0000313" key="2">
    <source>
        <dbReference type="Proteomes" id="UP000294530"/>
    </source>
</evidence>
<accession>A0A976NZ25</accession>
<name>A0A976NZ25_BRELC</name>
<evidence type="ECO:0000313" key="1">
    <source>
        <dbReference type="EMBL" id="TDH73314.1"/>
    </source>
</evidence>
<sequence>MSIRNCTVYNKHKFASIRWILVATTPSTPGQHCADLEPQKLRGPFAQNSVPRHGITPYGVESLLPAFQAVTSRFRAAAMCP</sequence>
<dbReference type="RefSeq" id="XP_067822812.1">
    <property type="nucleotide sequence ID" value="XM_067965456.1"/>
</dbReference>
<organism evidence="1 2">
    <name type="scientific">Bremia lactucae</name>
    <name type="common">Lettuce downy mildew</name>
    <dbReference type="NCBI Taxonomy" id="4779"/>
    <lineage>
        <taxon>Eukaryota</taxon>
        <taxon>Sar</taxon>
        <taxon>Stramenopiles</taxon>
        <taxon>Oomycota</taxon>
        <taxon>Peronosporomycetes</taxon>
        <taxon>Peronosporales</taxon>
        <taxon>Peronosporaceae</taxon>
        <taxon>Bremia</taxon>
    </lineage>
</organism>
<dbReference type="EMBL" id="SHOA02000001">
    <property type="protein sequence ID" value="TDH73314.1"/>
    <property type="molecule type" value="Genomic_DNA"/>
</dbReference>
<dbReference type="Proteomes" id="UP000294530">
    <property type="component" value="Unassembled WGS sequence"/>
</dbReference>
<dbReference type="AlphaFoldDB" id="A0A976NZ25"/>
<proteinExistence type="predicted"/>
<comment type="caution">
    <text evidence="1">The sequence shown here is derived from an EMBL/GenBank/DDBJ whole genome shotgun (WGS) entry which is preliminary data.</text>
</comment>
<dbReference type="GeneID" id="94351127"/>
<gene>
    <name evidence="1" type="ORF">CCR75_007395</name>
</gene>
<dbReference type="KEGG" id="blac:94351127"/>
<protein>
    <submittedName>
        <fullName evidence="1">Uncharacterized protein</fullName>
    </submittedName>
</protein>